<comment type="function">
    <text evidence="7">Required for the translocation of lipopolysaccharide (LPS) from the inner membrane to the outer membrane.</text>
</comment>
<evidence type="ECO:0000256" key="1">
    <source>
        <dbReference type="ARBA" id="ARBA00022475"/>
    </source>
</evidence>
<dbReference type="Gene3D" id="2.60.450.10">
    <property type="entry name" value="Lipopolysaccharide (LPS) transport protein A like domain"/>
    <property type="match status" value="1"/>
</dbReference>
<keyword evidence="1 6" id="KW-1003">Cell membrane</keyword>
<evidence type="ECO:0000256" key="2">
    <source>
        <dbReference type="ARBA" id="ARBA00022519"/>
    </source>
</evidence>
<dbReference type="Pfam" id="PF06835">
    <property type="entry name" value="LptC"/>
    <property type="match status" value="1"/>
</dbReference>
<sequence length="187" mass="21527">MMQRLSMLVLIVLCALTGYYLLSQHVWERTVQVEPDAEKPLFTGEQIKTVQYNADGIRSYTVDAEHLEHFANIDETHFNEPVLWTYHNGKDEEWRISANYAVLSDKHILTMTGKVRIFNLLPNAQIHSVATETVTLDLTTRDFWSDRPTTITGVGFQTEGQRVKGNFGNHQMELLNDVKGRYETTPR</sequence>
<dbReference type="HAMAP" id="MF_01915">
    <property type="entry name" value="LPS_assembly_LptC"/>
    <property type="match status" value="1"/>
</dbReference>
<dbReference type="NCBIfam" id="TIGR04409">
    <property type="entry name" value="LptC_YrbK"/>
    <property type="match status" value="1"/>
</dbReference>
<comment type="function">
    <text evidence="6">Involved in the assembly of lipopolysaccharide (LPS). Required for the translocation of LPS from the inner membrane to the outer membrane. Facilitates the transfer of LPS from the inner membrane to the periplasmic protein LptA. Could be a docking site for LptA.</text>
</comment>
<dbReference type="Proteomes" id="UP000501408">
    <property type="component" value="Chromosome 1"/>
</dbReference>
<evidence type="ECO:0000256" key="4">
    <source>
        <dbReference type="ARBA" id="ARBA00022989"/>
    </source>
</evidence>
<dbReference type="RefSeq" id="WP_167313908.1">
    <property type="nucleotide sequence ID" value="NZ_CP050266.1"/>
</dbReference>
<comment type="similarity">
    <text evidence="6 7">Belongs to the LptC family.</text>
</comment>
<dbReference type="InterPro" id="IPR010664">
    <property type="entry name" value="LipoPS_assembly_LptC-rel"/>
</dbReference>
<dbReference type="PANTHER" id="PTHR37481:SF1">
    <property type="entry name" value="LIPOPOLYSACCHARIDE EXPORT SYSTEM PROTEIN LPTC"/>
    <property type="match status" value="1"/>
</dbReference>
<evidence type="ECO:0000313" key="9">
    <source>
        <dbReference type="Proteomes" id="UP000501408"/>
    </source>
</evidence>
<keyword evidence="9" id="KW-1185">Reference proteome</keyword>
<proteinExistence type="inferred from homology"/>
<keyword evidence="2 6" id="KW-0997">Cell inner membrane</keyword>
<keyword evidence="5 6" id="KW-0472">Membrane</keyword>
<comment type="subunit">
    <text evidence="6">Component of the lipopolysaccharide transport and assembly complex. Interacts with LptA and the LptBFG transporter complex.</text>
</comment>
<dbReference type="PANTHER" id="PTHR37481">
    <property type="entry name" value="LIPOPOLYSACCHARIDE EXPORT SYSTEM PROTEIN LPTC"/>
    <property type="match status" value="1"/>
</dbReference>
<dbReference type="EMBL" id="CP050266">
    <property type="protein sequence ID" value="QIR05212.1"/>
    <property type="molecule type" value="Genomic_DNA"/>
</dbReference>
<comment type="subcellular location">
    <subcellularLocation>
        <location evidence="6">Cell inner membrane</location>
        <topology evidence="6">Single-pass membrane protein</topology>
    </subcellularLocation>
</comment>
<dbReference type="InterPro" id="IPR052363">
    <property type="entry name" value="LPS_export_LptC"/>
</dbReference>
<evidence type="ECO:0000256" key="6">
    <source>
        <dbReference type="HAMAP-Rule" id="MF_01915"/>
    </source>
</evidence>
<dbReference type="PIRSF" id="PIRSF028513">
    <property type="entry name" value="LptC"/>
    <property type="match status" value="1"/>
</dbReference>
<name>A0ABX6K0V7_SALCS</name>
<evidence type="ECO:0000256" key="3">
    <source>
        <dbReference type="ARBA" id="ARBA00022692"/>
    </source>
</evidence>
<keyword evidence="3 6" id="KW-0812">Transmembrane</keyword>
<reference evidence="8 9" key="1">
    <citation type="submission" date="2020-03" db="EMBL/GenBank/DDBJ databases">
        <title>Genome mining reveals the biosynthetic pathways of PHA and ectoines of the halophilic strain Salinivibrio costicola M318 isolated from fermented shrimp paste.</title>
        <authorList>
            <person name="Doan T.V."/>
            <person name="Tran L.T."/>
            <person name="Trieu T.A."/>
            <person name="Nguyen Q.V."/>
            <person name="Quach T.N."/>
            <person name="Phi T.Q."/>
            <person name="Kumar S."/>
        </authorList>
    </citation>
    <scope>NUCLEOTIDE SEQUENCE [LARGE SCALE GENOMIC DNA]</scope>
    <source>
        <strain evidence="8 9">M318</strain>
    </source>
</reference>
<gene>
    <name evidence="6 8" type="primary">lptC</name>
    <name evidence="8" type="ORF">HBA18_01755</name>
</gene>
<keyword evidence="4 6" id="KW-1133">Transmembrane helix</keyword>
<evidence type="ECO:0000313" key="8">
    <source>
        <dbReference type="EMBL" id="QIR05212.1"/>
    </source>
</evidence>
<accession>A0ABX6K0V7</accession>
<organism evidence="8 9">
    <name type="scientific">Salinivibrio costicola</name>
    <name type="common">Vibrio costicola</name>
    <dbReference type="NCBI Taxonomy" id="51367"/>
    <lineage>
        <taxon>Bacteria</taxon>
        <taxon>Pseudomonadati</taxon>
        <taxon>Pseudomonadota</taxon>
        <taxon>Gammaproteobacteria</taxon>
        <taxon>Vibrionales</taxon>
        <taxon>Vibrionaceae</taxon>
        <taxon>Salinivibrio</taxon>
    </lineage>
</organism>
<dbReference type="InterPro" id="IPR026265">
    <property type="entry name" value="LptC"/>
</dbReference>
<protein>
    <recommendedName>
        <fullName evidence="6 7">Lipopolysaccharide export system protein LptC</fullName>
    </recommendedName>
</protein>
<evidence type="ECO:0000256" key="7">
    <source>
        <dbReference type="PIRNR" id="PIRNR028513"/>
    </source>
</evidence>
<evidence type="ECO:0000256" key="5">
    <source>
        <dbReference type="ARBA" id="ARBA00023136"/>
    </source>
</evidence>